<evidence type="ECO:0000313" key="3">
    <source>
        <dbReference type="EMBL" id="KAF9885543.1"/>
    </source>
</evidence>
<dbReference type="SUPFAM" id="SSF57667">
    <property type="entry name" value="beta-beta-alpha zinc fingers"/>
    <property type="match status" value="1"/>
</dbReference>
<dbReference type="PROSITE" id="PS00028">
    <property type="entry name" value="ZINC_FINGER_C2H2_1"/>
    <property type="match status" value="1"/>
</dbReference>
<gene>
    <name evidence="3" type="ORF">FE257_012749</name>
</gene>
<dbReference type="PROSITE" id="PS50157">
    <property type="entry name" value="ZINC_FINGER_C2H2_2"/>
    <property type="match status" value="1"/>
</dbReference>
<keyword evidence="1" id="KW-0862">Zinc</keyword>
<reference evidence="3" key="1">
    <citation type="journal article" date="2019" name="Beilstein J. Org. Chem.">
        <title>Nanangenines: drimane sesquiterpenoids as the dominant metabolite cohort of a novel Australian fungus, Aspergillus nanangensis.</title>
        <authorList>
            <person name="Lacey H.J."/>
            <person name="Gilchrist C.L.M."/>
            <person name="Crombie A."/>
            <person name="Kalaitzis J.A."/>
            <person name="Vuong D."/>
            <person name="Rutledge P.J."/>
            <person name="Turner P."/>
            <person name="Pitt J.I."/>
            <person name="Lacey E."/>
            <person name="Chooi Y.H."/>
            <person name="Piggott A.M."/>
        </authorList>
    </citation>
    <scope>NUCLEOTIDE SEQUENCE</scope>
    <source>
        <strain evidence="3">MST-FP2251</strain>
    </source>
</reference>
<dbReference type="AlphaFoldDB" id="A0AAD4CGV0"/>
<dbReference type="GO" id="GO:0008270">
    <property type="term" value="F:zinc ion binding"/>
    <property type="evidence" value="ECO:0007669"/>
    <property type="project" value="UniProtKB-KW"/>
</dbReference>
<evidence type="ECO:0000259" key="2">
    <source>
        <dbReference type="PROSITE" id="PS50157"/>
    </source>
</evidence>
<dbReference type="Proteomes" id="UP001194746">
    <property type="component" value="Unassembled WGS sequence"/>
</dbReference>
<keyword evidence="1" id="KW-0863">Zinc-finger</keyword>
<protein>
    <recommendedName>
        <fullName evidence="2">C2H2-type domain-containing protein</fullName>
    </recommendedName>
</protein>
<comment type="caution">
    <text evidence="3">The sequence shown here is derived from an EMBL/GenBank/DDBJ whole genome shotgun (WGS) entry which is preliminary data.</text>
</comment>
<keyword evidence="4" id="KW-1185">Reference proteome</keyword>
<feature type="domain" description="C2H2-type" evidence="2">
    <location>
        <begin position="74"/>
        <end position="104"/>
    </location>
</feature>
<dbReference type="EMBL" id="VCAU01000093">
    <property type="protein sequence ID" value="KAF9885543.1"/>
    <property type="molecule type" value="Genomic_DNA"/>
</dbReference>
<organism evidence="3 4">
    <name type="scientific">Aspergillus nanangensis</name>
    <dbReference type="NCBI Taxonomy" id="2582783"/>
    <lineage>
        <taxon>Eukaryota</taxon>
        <taxon>Fungi</taxon>
        <taxon>Dikarya</taxon>
        <taxon>Ascomycota</taxon>
        <taxon>Pezizomycotina</taxon>
        <taxon>Eurotiomycetes</taxon>
        <taxon>Eurotiomycetidae</taxon>
        <taxon>Eurotiales</taxon>
        <taxon>Aspergillaceae</taxon>
        <taxon>Aspergillus</taxon>
        <taxon>Aspergillus subgen. Circumdati</taxon>
    </lineage>
</organism>
<dbReference type="InterPro" id="IPR013087">
    <property type="entry name" value="Znf_C2H2_type"/>
</dbReference>
<evidence type="ECO:0000313" key="4">
    <source>
        <dbReference type="Proteomes" id="UP001194746"/>
    </source>
</evidence>
<keyword evidence="1" id="KW-0479">Metal-binding</keyword>
<reference evidence="3" key="2">
    <citation type="submission" date="2020-02" db="EMBL/GenBank/DDBJ databases">
        <authorList>
            <person name="Gilchrist C.L.M."/>
            <person name="Chooi Y.-H."/>
        </authorList>
    </citation>
    <scope>NUCLEOTIDE SEQUENCE</scope>
    <source>
        <strain evidence="3">MST-FP2251</strain>
    </source>
</reference>
<dbReference type="InterPro" id="IPR036236">
    <property type="entry name" value="Znf_C2H2_sf"/>
</dbReference>
<name>A0AAD4CGV0_ASPNN</name>
<sequence>MSYTPSDYEFLSNVDLLNDYDQSLAWTPQPSPMDASEPSSFVCRWEGCCYTGAFRRKADLLRHLETIHISPQSFACLARGCHRMFNRRDNMRQHLFRRHENADQIWARFCATL</sequence>
<accession>A0AAD4CGV0</accession>
<dbReference type="SMART" id="SM00355">
    <property type="entry name" value="ZnF_C2H2"/>
    <property type="match status" value="2"/>
</dbReference>
<evidence type="ECO:0000256" key="1">
    <source>
        <dbReference type="PROSITE-ProRule" id="PRU00042"/>
    </source>
</evidence>
<dbReference type="Gene3D" id="3.30.160.60">
    <property type="entry name" value="Classic Zinc Finger"/>
    <property type="match status" value="1"/>
</dbReference>
<proteinExistence type="predicted"/>